<feature type="signal peptide" evidence="3">
    <location>
        <begin position="1"/>
        <end position="26"/>
    </location>
</feature>
<proteinExistence type="predicted"/>
<dbReference type="OrthoDB" id="3943587at2759"/>
<keyword evidence="3" id="KW-0732">Signal</keyword>
<dbReference type="Proteomes" id="UP000013521">
    <property type="component" value="Unassembled WGS sequence"/>
</dbReference>
<evidence type="ECO:0000313" key="4">
    <source>
        <dbReference type="EMBL" id="EOD46340.1"/>
    </source>
</evidence>
<gene>
    <name evidence="4" type="ORF">UCRNP2_6924</name>
</gene>
<keyword evidence="2" id="KW-0812">Transmembrane</keyword>
<sequence length="178" mass="18175">MLAAAAAAAQLAGIFLAASAIASASATPRAPTALTATPPPSTPSTKPATAGTSKPTASATPSPPAAGIPKSAVVIALSVSVPILLALIGSVMIWGYMLGRRDEHDEAREALLRKTGPRPRPGRRRSARRVELAGCEVLEMATGANTAEMPGDSHPAVEMPERGEPVELPALGAWLMMK</sequence>
<feature type="region of interest" description="Disordered" evidence="1">
    <location>
        <begin position="30"/>
        <end position="65"/>
    </location>
</feature>
<dbReference type="KEGG" id="npa:UCRNP2_6924"/>
<feature type="compositionally biased region" description="Low complexity" evidence="1">
    <location>
        <begin position="43"/>
        <end position="60"/>
    </location>
</feature>
<evidence type="ECO:0000313" key="5">
    <source>
        <dbReference type="Proteomes" id="UP000013521"/>
    </source>
</evidence>
<evidence type="ECO:0000256" key="1">
    <source>
        <dbReference type="SAM" id="MobiDB-lite"/>
    </source>
</evidence>
<keyword evidence="2" id="KW-1133">Transmembrane helix</keyword>
<reference evidence="5" key="1">
    <citation type="journal article" date="2013" name="Genome Announc.">
        <title>Draft genome sequence of Neofusicoccum parvum isolate UCR-NP2, a fungal vascular pathogen associated with grapevine cankers.</title>
        <authorList>
            <person name="Blanco-Ulate B."/>
            <person name="Rolshausen P."/>
            <person name="Cantu D."/>
        </authorList>
    </citation>
    <scope>NUCLEOTIDE SEQUENCE [LARGE SCALE GENOMIC DNA]</scope>
    <source>
        <strain evidence="5">UCR-NP2</strain>
    </source>
</reference>
<accession>R1G4J2</accession>
<evidence type="ECO:0000256" key="2">
    <source>
        <dbReference type="SAM" id="Phobius"/>
    </source>
</evidence>
<name>R1G4J2_BOTPV</name>
<evidence type="ECO:0000256" key="3">
    <source>
        <dbReference type="SAM" id="SignalP"/>
    </source>
</evidence>
<feature type="transmembrane region" description="Helical" evidence="2">
    <location>
        <begin position="72"/>
        <end position="98"/>
    </location>
</feature>
<dbReference type="EMBL" id="KB916466">
    <property type="protein sequence ID" value="EOD46340.1"/>
    <property type="molecule type" value="Genomic_DNA"/>
</dbReference>
<feature type="chain" id="PRO_5004348674" evidence="3">
    <location>
        <begin position="27"/>
        <end position="178"/>
    </location>
</feature>
<organism evidence="4 5">
    <name type="scientific">Botryosphaeria parva (strain UCR-NP2)</name>
    <name type="common">Grapevine canker fungus</name>
    <name type="synonym">Neofusicoccum parvum</name>
    <dbReference type="NCBI Taxonomy" id="1287680"/>
    <lineage>
        <taxon>Eukaryota</taxon>
        <taxon>Fungi</taxon>
        <taxon>Dikarya</taxon>
        <taxon>Ascomycota</taxon>
        <taxon>Pezizomycotina</taxon>
        <taxon>Dothideomycetes</taxon>
        <taxon>Dothideomycetes incertae sedis</taxon>
        <taxon>Botryosphaeriales</taxon>
        <taxon>Botryosphaeriaceae</taxon>
        <taxon>Neofusicoccum</taxon>
    </lineage>
</organism>
<protein>
    <submittedName>
        <fullName evidence="4">Uncharacterized protein</fullName>
    </submittedName>
</protein>
<dbReference type="AlphaFoldDB" id="R1G4J2"/>
<dbReference type="HOGENOM" id="CLU_1510371_0_0_1"/>
<keyword evidence="2" id="KW-0472">Membrane</keyword>